<feature type="transmembrane region" description="Helical" evidence="2">
    <location>
        <begin position="467"/>
        <end position="486"/>
    </location>
</feature>
<keyword evidence="4" id="KW-1185">Reference proteome</keyword>
<dbReference type="GeneID" id="20714921"/>
<evidence type="ECO:0000313" key="3">
    <source>
        <dbReference type="EMBL" id="BAM40550.1"/>
    </source>
</evidence>
<dbReference type="VEuPathDB" id="PiroplasmaDB:TOT_020000805"/>
<feature type="region of interest" description="Disordered" evidence="1">
    <location>
        <begin position="306"/>
        <end position="381"/>
    </location>
</feature>
<protein>
    <submittedName>
        <fullName evidence="3">Uncharacterized protein</fullName>
    </submittedName>
</protein>
<dbReference type="Proteomes" id="UP000003786">
    <property type="component" value="Chromosome 2"/>
</dbReference>
<keyword evidence="2" id="KW-0812">Transmembrane</keyword>
<evidence type="ECO:0000256" key="2">
    <source>
        <dbReference type="SAM" id="Phobius"/>
    </source>
</evidence>
<feature type="transmembrane region" description="Helical" evidence="2">
    <location>
        <begin position="168"/>
        <end position="190"/>
    </location>
</feature>
<feature type="transmembrane region" description="Helical" evidence="2">
    <location>
        <begin position="143"/>
        <end position="162"/>
    </location>
</feature>
<evidence type="ECO:0000256" key="1">
    <source>
        <dbReference type="SAM" id="MobiDB-lite"/>
    </source>
</evidence>
<feature type="transmembrane region" description="Helical" evidence="2">
    <location>
        <begin position="113"/>
        <end position="134"/>
    </location>
</feature>
<feature type="region of interest" description="Disordered" evidence="1">
    <location>
        <begin position="273"/>
        <end position="293"/>
    </location>
</feature>
<feature type="transmembrane region" description="Helical" evidence="2">
    <location>
        <begin position="38"/>
        <end position="63"/>
    </location>
</feature>
<dbReference type="eggNOG" id="ENOG502RWJA">
    <property type="taxonomic scope" value="Eukaryota"/>
</dbReference>
<dbReference type="OrthoDB" id="361232at2759"/>
<feature type="transmembrane region" description="Helical" evidence="2">
    <location>
        <begin position="83"/>
        <end position="101"/>
    </location>
</feature>
<feature type="transmembrane region" description="Helical" evidence="2">
    <location>
        <begin position="202"/>
        <end position="225"/>
    </location>
</feature>
<feature type="region of interest" description="Disordered" evidence="1">
    <location>
        <begin position="408"/>
        <end position="428"/>
    </location>
</feature>
<gene>
    <name evidence="3" type="ORF">TOT_020000805</name>
</gene>
<proteinExistence type="predicted"/>
<feature type="transmembrane region" description="Helical" evidence="2">
    <location>
        <begin position="601"/>
        <end position="621"/>
    </location>
</feature>
<name>J4D840_THEOR</name>
<dbReference type="OMA" id="FVCGLQF"/>
<dbReference type="KEGG" id="tot:TOT_020000805"/>
<dbReference type="RefSeq" id="XP_009690851.1">
    <property type="nucleotide sequence ID" value="XM_009692556.1"/>
</dbReference>
<keyword evidence="2" id="KW-1133">Transmembrane helix</keyword>
<keyword evidence="2" id="KW-0472">Membrane</keyword>
<reference evidence="3 4" key="1">
    <citation type="journal article" date="2012" name="MBio">
        <title>Comparative genome analysis of three eukaryotic parasites with differing abilities to transform leukocytes reveals key mediators of Theileria-induced leukocyte transformation.</title>
        <authorList>
            <person name="Hayashida K."/>
            <person name="Hara Y."/>
            <person name="Abe T."/>
            <person name="Yamasaki C."/>
            <person name="Toyoda A."/>
            <person name="Kosuge T."/>
            <person name="Suzuki Y."/>
            <person name="Sato Y."/>
            <person name="Kawashima S."/>
            <person name="Katayama T."/>
            <person name="Wakaguri H."/>
            <person name="Inoue N."/>
            <person name="Homma K."/>
            <person name="Tada-Umezaki M."/>
            <person name="Yagi Y."/>
            <person name="Fujii Y."/>
            <person name="Habara T."/>
            <person name="Kanehisa M."/>
            <person name="Watanabe H."/>
            <person name="Ito K."/>
            <person name="Gojobori T."/>
            <person name="Sugawara H."/>
            <person name="Imanishi T."/>
            <person name="Weir W."/>
            <person name="Gardner M."/>
            <person name="Pain A."/>
            <person name="Shiels B."/>
            <person name="Hattori M."/>
            <person name="Nene V."/>
            <person name="Sugimoto C."/>
        </authorList>
    </citation>
    <scope>NUCLEOTIDE SEQUENCE [LARGE SCALE GENOMIC DNA]</scope>
    <source>
        <strain evidence="3 4">Shintoku</strain>
    </source>
</reference>
<feature type="transmembrane region" description="Helical" evidence="2">
    <location>
        <begin position="539"/>
        <end position="558"/>
    </location>
</feature>
<dbReference type="EMBL" id="AP011947">
    <property type="protein sequence ID" value="BAM40550.1"/>
    <property type="molecule type" value="Genomic_DNA"/>
</dbReference>
<accession>J4D840</accession>
<dbReference type="STRING" id="869250.J4D840"/>
<feature type="transmembrane region" description="Helical" evidence="2">
    <location>
        <begin position="507"/>
        <end position="527"/>
    </location>
</feature>
<sequence>MERAEALAVDPESGLRQENMRQKMRRVVEKMSWSFGKIVAMFIAGLTVMQPYHAAIAGSRFAIRRFAVPEELSSIYVSKYHTALHTLNMFGVIVVNVYMWFYGSTHLRFNPLLSVFTNFLVSAAHIGLVIAYMVRSERDLTMYYWFSAAGAFISGVNQAFVASVGVEYLSFFVCGLQFTGIGVTLFHSLFMSLAKLAPTLDVDYWIIAVQLMLCASVAVTSLLLWNNYFGQGDLSRMLQGKTIEGDKKDQIPEIDVSRGAGLYIDKEQKVNKRSAGATPRATVPANGRGKARGRVKRKVVFMPRMQGRNPGARNARTARSRSRRARDLRSADVPVTLASTRMESTDDLSMSHGLSREDSLPSTSQHLDGSEFANGEYGEHESTEYPARLAASTSDYYGYDISSLPDGRQTNYGNGGTRYSSGRSTTGRNVGLSVDHAGQGVEIADPGRADRHTVQQPKPNIFISLKIARSPILMSAFSMSMAFFFYPSVAPYKLAELVEAHKIDLSVLVVAAVPTIAVCVLCLIESGPNKRWEGKDQYWHYYWYLALPYLFACVSFAVAMHYPTTRYARFVRNPVALAFLTVGYAGAGMQEGRRNPTISTFNMMFSFLLLFTGVFWGSGYIKLYNRYTPEEWPTRGMSAVKAFVYWAKHSFDAGFTNFTKIVTNDLMRDIMATTPSE</sequence>
<evidence type="ECO:0000313" key="4">
    <source>
        <dbReference type="Proteomes" id="UP000003786"/>
    </source>
</evidence>
<dbReference type="AlphaFoldDB" id="J4D840"/>
<organism evidence="3 4">
    <name type="scientific">Theileria orientalis strain Shintoku</name>
    <dbReference type="NCBI Taxonomy" id="869250"/>
    <lineage>
        <taxon>Eukaryota</taxon>
        <taxon>Sar</taxon>
        <taxon>Alveolata</taxon>
        <taxon>Apicomplexa</taxon>
        <taxon>Aconoidasida</taxon>
        <taxon>Piroplasmida</taxon>
        <taxon>Theileriidae</taxon>
        <taxon>Theileria</taxon>
    </lineage>
</organism>